<evidence type="ECO:0000256" key="1">
    <source>
        <dbReference type="SAM" id="MobiDB-lite"/>
    </source>
</evidence>
<reference evidence="3" key="1">
    <citation type="journal article" date="2016" name="Gigascience">
        <title>De novo construction of an expanded transcriptome assembly for the western tarnished plant bug, Lygus hesperus.</title>
        <authorList>
            <person name="Tassone E.E."/>
            <person name="Geib S.M."/>
            <person name="Hall B."/>
            <person name="Fabrick J.A."/>
            <person name="Brent C.S."/>
            <person name="Hull J.J."/>
        </authorList>
    </citation>
    <scope>NUCLEOTIDE SEQUENCE</scope>
</reference>
<dbReference type="EMBL" id="GDHC01018507">
    <property type="protein sequence ID" value="JAQ00122.1"/>
    <property type="molecule type" value="Transcribed_RNA"/>
</dbReference>
<name>A0A146LH48_LYGHE</name>
<feature type="compositionally biased region" description="Low complexity" evidence="1">
    <location>
        <begin position="102"/>
        <end position="115"/>
    </location>
</feature>
<feature type="compositionally biased region" description="Low complexity" evidence="1">
    <location>
        <begin position="60"/>
        <end position="72"/>
    </location>
</feature>
<dbReference type="AlphaFoldDB" id="A0A146LH48"/>
<organism evidence="3">
    <name type="scientific">Lygus hesperus</name>
    <name type="common">Western plant bug</name>
    <dbReference type="NCBI Taxonomy" id="30085"/>
    <lineage>
        <taxon>Eukaryota</taxon>
        <taxon>Metazoa</taxon>
        <taxon>Ecdysozoa</taxon>
        <taxon>Arthropoda</taxon>
        <taxon>Hexapoda</taxon>
        <taxon>Insecta</taxon>
        <taxon>Pterygota</taxon>
        <taxon>Neoptera</taxon>
        <taxon>Paraneoptera</taxon>
        <taxon>Hemiptera</taxon>
        <taxon>Heteroptera</taxon>
        <taxon>Panheteroptera</taxon>
        <taxon>Cimicomorpha</taxon>
        <taxon>Miridae</taxon>
        <taxon>Mirini</taxon>
        <taxon>Lygus</taxon>
    </lineage>
</organism>
<evidence type="ECO:0000313" key="2">
    <source>
        <dbReference type="EMBL" id="JAQ00122.1"/>
    </source>
</evidence>
<accession>A0A146LH48</accession>
<feature type="region of interest" description="Disordered" evidence="1">
    <location>
        <begin position="60"/>
        <end position="169"/>
    </location>
</feature>
<gene>
    <name evidence="2" type="ORF">g.16191</name>
    <name evidence="3" type="ORF">g.16196</name>
</gene>
<sequence>MRWPVLHMSLQPRLQSSHIRATLSSSSALSSSPSLVQLQSLQQSQRGVVTVTPFYYKNASSTSTRSKSMSATSKRKRDTTLHDLQNVDSSPQLTPKSHKSSTHSSRATATAAATAVRLARESVTEKVHNPTAPLSSSKSKLLTPSSSTLSYRSQRKQTCKASRSSQAKL</sequence>
<feature type="compositionally biased region" description="Basic and acidic residues" evidence="1">
    <location>
        <begin position="118"/>
        <end position="128"/>
    </location>
</feature>
<evidence type="ECO:0000313" key="3">
    <source>
        <dbReference type="EMBL" id="JAQ07474.1"/>
    </source>
</evidence>
<proteinExistence type="predicted"/>
<protein>
    <submittedName>
        <fullName evidence="3">Uncharacterized protein</fullName>
    </submittedName>
</protein>
<feature type="compositionally biased region" description="Polar residues" evidence="1">
    <location>
        <begin position="159"/>
        <end position="169"/>
    </location>
</feature>
<feature type="compositionally biased region" description="Low complexity" evidence="1">
    <location>
        <begin position="133"/>
        <end position="150"/>
    </location>
</feature>
<dbReference type="EMBL" id="GDHC01011155">
    <property type="protein sequence ID" value="JAQ07474.1"/>
    <property type="molecule type" value="Transcribed_RNA"/>
</dbReference>
<feature type="compositionally biased region" description="Polar residues" evidence="1">
    <location>
        <begin position="82"/>
        <end position="93"/>
    </location>
</feature>